<protein>
    <submittedName>
        <fullName evidence="1">Uncharacterized protein</fullName>
    </submittedName>
</protein>
<accession>A0AAW0PU53</accession>
<comment type="caution">
    <text evidence="1">The sequence shown here is derived from an EMBL/GenBank/DDBJ whole genome shotgun (WGS) entry which is preliminary data.</text>
</comment>
<reference evidence="2" key="1">
    <citation type="submission" date="2024-04" db="EMBL/GenBank/DDBJ databases">
        <title>Salinicola lusitanus LLJ914,a marine bacterium isolated from the Okinawa Trough.</title>
        <authorList>
            <person name="Li J."/>
        </authorList>
    </citation>
    <scope>NUCLEOTIDE SEQUENCE [LARGE SCALE GENOMIC DNA]</scope>
</reference>
<keyword evidence="2" id="KW-1185">Reference proteome</keyword>
<sequence>MKSGEISCAIMIQHKTWTGLLQILAPLKLPPDLLFGDVPRFHGVAVTSRGSEL</sequence>
<dbReference type="Proteomes" id="UP001460270">
    <property type="component" value="Unassembled WGS sequence"/>
</dbReference>
<gene>
    <name evidence="1" type="ORF">WMY93_002562</name>
</gene>
<name>A0AAW0PU53_9GOBI</name>
<organism evidence="1 2">
    <name type="scientific">Mugilogobius chulae</name>
    <name type="common">yellowstripe goby</name>
    <dbReference type="NCBI Taxonomy" id="88201"/>
    <lineage>
        <taxon>Eukaryota</taxon>
        <taxon>Metazoa</taxon>
        <taxon>Chordata</taxon>
        <taxon>Craniata</taxon>
        <taxon>Vertebrata</taxon>
        <taxon>Euteleostomi</taxon>
        <taxon>Actinopterygii</taxon>
        <taxon>Neopterygii</taxon>
        <taxon>Teleostei</taxon>
        <taxon>Neoteleostei</taxon>
        <taxon>Acanthomorphata</taxon>
        <taxon>Gobiaria</taxon>
        <taxon>Gobiiformes</taxon>
        <taxon>Gobioidei</taxon>
        <taxon>Gobiidae</taxon>
        <taxon>Gobionellinae</taxon>
        <taxon>Mugilogobius</taxon>
    </lineage>
</organism>
<dbReference type="EMBL" id="JBBPFD010000002">
    <property type="protein sequence ID" value="KAK7939236.1"/>
    <property type="molecule type" value="Genomic_DNA"/>
</dbReference>
<evidence type="ECO:0000313" key="1">
    <source>
        <dbReference type="EMBL" id="KAK7939236.1"/>
    </source>
</evidence>
<evidence type="ECO:0000313" key="2">
    <source>
        <dbReference type="Proteomes" id="UP001460270"/>
    </source>
</evidence>
<proteinExistence type="predicted"/>
<dbReference type="AlphaFoldDB" id="A0AAW0PU53"/>